<dbReference type="Proteomes" id="UP001501047">
    <property type="component" value="Unassembled WGS sequence"/>
</dbReference>
<evidence type="ECO:0000256" key="3">
    <source>
        <dbReference type="ARBA" id="ARBA00004887"/>
    </source>
</evidence>
<evidence type="ECO:0000313" key="12">
    <source>
        <dbReference type="EMBL" id="GAA0773356.1"/>
    </source>
</evidence>
<dbReference type="InterPro" id="IPR023366">
    <property type="entry name" value="ATP_synth_asu-like_sf"/>
</dbReference>
<reference evidence="13" key="1">
    <citation type="journal article" date="2019" name="Int. J. Syst. Evol. Microbiol.">
        <title>The Global Catalogue of Microorganisms (GCM) 10K type strain sequencing project: providing services to taxonomists for standard genome sequencing and annotation.</title>
        <authorList>
            <consortium name="The Broad Institute Genomics Platform"/>
            <consortium name="The Broad Institute Genome Sequencing Center for Infectious Disease"/>
            <person name="Wu L."/>
            <person name="Ma J."/>
        </authorList>
    </citation>
    <scope>NUCLEOTIDE SEQUENCE [LARGE SCALE GENOMIC DNA]</scope>
    <source>
        <strain evidence="13">JCM 1417</strain>
    </source>
</reference>
<comment type="catalytic activity">
    <reaction evidence="1">
        <text>2 6,7-dimethyl-8-(1-D-ribityl)lumazine + H(+) = 5-amino-6-(D-ribitylamino)uracil + riboflavin</text>
        <dbReference type="Rhea" id="RHEA:20772"/>
        <dbReference type="ChEBI" id="CHEBI:15378"/>
        <dbReference type="ChEBI" id="CHEBI:15934"/>
        <dbReference type="ChEBI" id="CHEBI:57986"/>
        <dbReference type="ChEBI" id="CHEBI:58201"/>
        <dbReference type="EC" id="2.5.1.9"/>
    </reaction>
</comment>
<keyword evidence="8" id="KW-0677">Repeat</keyword>
<dbReference type="InterPro" id="IPR026017">
    <property type="entry name" value="Lumazine-bd_dom"/>
</dbReference>
<evidence type="ECO:0000256" key="7">
    <source>
        <dbReference type="ARBA" id="ARBA00022679"/>
    </source>
</evidence>
<dbReference type="SUPFAM" id="SSF63380">
    <property type="entry name" value="Riboflavin synthase domain-like"/>
    <property type="match status" value="2"/>
</dbReference>
<comment type="pathway">
    <text evidence="3">Cofactor biosynthesis; riboflavin biosynthesis; riboflavin from 2-hydroxy-3-oxobutyl phosphate and 5-amino-6-(D-ribitylamino)uracil: step 2/2.</text>
</comment>
<evidence type="ECO:0000313" key="13">
    <source>
        <dbReference type="Proteomes" id="UP001501047"/>
    </source>
</evidence>
<dbReference type="PANTHER" id="PTHR21098">
    <property type="entry name" value="RIBOFLAVIN SYNTHASE ALPHA CHAIN"/>
    <property type="match status" value="1"/>
</dbReference>
<dbReference type="NCBIfam" id="NF009566">
    <property type="entry name" value="PRK13020.1"/>
    <property type="match status" value="1"/>
</dbReference>
<sequence length="221" mass="24227">MDTLFTGIVEEVGEIRGLKKREKSSILSIKANKVIEDIKLGDSICTNGVCLTVTNIYGNVFDADVMAETLRRSNLGGLKVGSKVNLERALSAKGRFGGHIVSGHIDGVGRIISLEKEDNAVWVTIEAKESILQYVVEKGSIAIDGISLTVAYVDDKVFKVSIIPHTGKETILLSKTNEDTVNLECDVIGKYVEKLLTFKDSKKVENKNSISEEFLKENGFF</sequence>
<comment type="caution">
    <text evidence="12">The sequence shown here is derived from an EMBL/GenBank/DDBJ whole genome shotgun (WGS) entry which is preliminary data.</text>
</comment>
<evidence type="ECO:0000256" key="10">
    <source>
        <dbReference type="PROSITE-ProRule" id="PRU00524"/>
    </source>
</evidence>
<evidence type="ECO:0000256" key="5">
    <source>
        <dbReference type="ARBA" id="ARBA00013950"/>
    </source>
</evidence>
<accession>A0ABP3VZ19</accession>
<evidence type="ECO:0000256" key="8">
    <source>
        <dbReference type="ARBA" id="ARBA00022737"/>
    </source>
</evidence>
<evidence type="ECO:0000256" key="6">
    <source>
        <dbReference type="ARBA" id="ARBA00022619"/>
    </source>
</evidence>
<proteinExistence type="predicted"/>
<dbReference type="PROSITE" id="PS51177">
    <property type="entry name" value="LUMAZINE_BIND"/>
    <property type="match status" value="2"/>
</dbReference>
<feature type="repeat" description="Lumazine-binding" evidence="10">
    <location>
        <begin position="4"/>
        <end position="99"/>
    </location>
</feature>
<dbReference type="PIRSF" id="PIRSF000498">
    <property type="entry name" value="Riboflavin_syn_A"/>
    <property type="match status" value="1"/>
</dbReference>
<dbReference type="PANTHER" id="PTHR21098:SF12">
    <property type="entry name" value="RIBOFLAVIN SYNTHASE"/>
    <property type="match status" value="1"/>
</dbReference>
<organism evidence="12 13">
    <name type="scientific">Clostridium subterminale</name>
    <dbReference type="NCBI Taxonomy" id="1550"/>
    <lineage>
        <taxon>Bacteria</taxon>
        <taxon>Bacillati</taxon>
        <taxon>Bacillota</taxon>
        <taxon>Clostridia</taxon>
        <taxon>Eubacteriales</taxon>
        <taxon>Clostridiaceae</taxon>
        <taxon>Clostridium</taxon>
    </lineage>
</organism>
<keyword evidence="7" id="KW-0808">Transferase</keyword>
<dbReference type="Pfam" id="PF00677">
    <property type="entry name" value="Lum_binding"/>
    <property type="match status" value="2"/>
</dbReference>
<evidence type="ECO:0000256" key="4">
    <source>
        <dbReference type="ARBA" id="ARBA00012827"/>
    </source>
</evidence>
<evidence type="ECO:0000256" key="1">
    <source>
        <dbReference type="ARBA" id="ARBA00000968"/>
    </source>
</evidence>
<name>A0ABP3VZ19_CLOSU</name>
<evidence type="ECO:0000256" key="9">
    <source>
        <dbReference type="NCBIfam" id="TIGR00187"/>
    </source>
</evidence>
<keyword evidence="13" id="KW-1185">Reference proteome</keyword>
<feature type="repeat" description="Lumazine-binding" evidence="10">
    <location>
        <begin position="100"/>
        <end position="196"/>
    </location>
</feature>
<dbReference type="InterPro" id="IPR001783">
    <property type="entry name" value="Lumazine-bd"/>
</dbReference>
<evidence type="ECO:0000259" key="11">
    <source>
        <dbReference type="PROSITE" id="PS51177"/>
    </source>
</evidence>
<dbReference type="EC" id="2.5.1.9" evidence="4 9"/>
<dbReference type="CDD" id="cd00402">
    <property type="entry name" value="Riboflavin_synthase_like"/>
    <property type="match status" value="1"/>
</dbReference>
<keyword evidence="6" id="KW-0686">Riboflavin biosynthesis</keyword>
<dbReference type="Gene3D" id="2.40.30.20">
    <property type="match status" value="2"/>
</dbReference>
<dbReference type="NCBIfam" id="TIGR00187">
    <property type="entry name" value="ribE"/>
    <property type="match status" value="1"/>
</dbReference>
<comment type="function">
    <text evidence="2">Catalyzes the dismutation of two molecules of 6,7-dimethyl-8-ribityllumazine, resulting in the formation of riboflavin and 5-amino-6-(D-ribitylamino)uracil.</text>
</comment>
<feature type="domain" description="Lumazine-binding" evidence="11">
    <location>
        <begin position="100"/>
        <end position="196"/>
    </location>
</feature>
<dbReference type="InterPro" id="IPR017938">
    <property type="entry name" value="Riboflavin_synthase-like_b-brl"/>
</dbReference>
<dbReference type="EMBL" id="BAAACI010000006">
    <property type="protein sequence ID" value="GAA0773356.1"/>
    <property type="molecule type" value="Genomic_DNA"/>
</dbReference>
<feature type="domain" description="Lumazine-binding" evidence="11">
    <location>
        <begin position="4"/>
        <end position="99"/>
    </location>
</feature>
<gene>
    <name evidence="12" type="ORF">GCM10008908_21430</name>
</gene>
<evidence type="ECO:0000256" key="2">
    <source>
        <dbReference type="ARBA" id="ARBA00002803"/>
    </source>
</evidence>
<dbReference type="NCBIfam" id="NF006767">
    <property type="entry name" value="PRK09289.1"/>
    <property type="match status" value="1"/>
</dbReference>
<protein>
    <recommendedName>
        <fullName evidence="5 9">Riboflavin synthase</fullName>
        <ecNumber evidence="4 9">2.5.1.9</ecNumber>
    </recommendedName>
</protein>